<dbReference type="GO" id="GO:0003824">
    <property type="term" value="F:catalytic activity"/>
    <property type="evidence" value="ECO:0007669"/>
    <property type="project" value="InterPro"/>
</dbReference>
<dbReference type="GO" id="GO:0030170">
    <property type="term" value="F:pyridoxal phosphate binding"/>
    <property type="evidence" value="ECO:0007669"/>
    <property type="project" value="InterPro"/>
</dbReference>
<dbReference type="Pfam" id="PF03476">
    <property type="entry name" value="MOSC_N"/>
    <property type="match status" value="1"/>
</dbReference>
<dbReference type="Pfam" id="PF03473">
    <property type="entry name" value="MOSC"/>
    <property type="match status" value="1"/>
</dbReference>
<dbReference type="InterPro" id="IPR011037">
    <property type="entry name" value="Pyrv_Knase-like_insert_dom_sf"/>
</dbReference>
<dbReference type="KEGG" id="mjl:Mjls_5021"/>
<dbReference type="EMBL" id="CP000580">
    <property type="protein sequence ID" value="ABO00786.1"/>
    <property type="molecule type" value="Genomic_DNA"/>
</dbReference>
<name>A0A5Q5CNH9_MYCSJ</name>
<evidence type="ECO:0000313" key="2">
    <source>
        <dbReference type="EMBL" id="ABO00786.1"/>
    </source>
</evidence>
<gene>
    <name evidence="2" type="ordered locus">Mjls_5021</name>
</gene>
<dbReference type="PROSITE" id="PS51340">
    <property type="entry name" value="MOSC"/>
    <property type="match status" value="1"/>
</dbReference>
<feature type="domain" description="MOSC" evidence="1">
    <location>
        <begin position="177"/>
        <end position="316"/>
    </location>
</feature>
<dbReference type="Gene3D" id="2.40.33.20">
    <property type="entry name" value="PK beta-barrel domain-like"/>
    <property type="match status" value="1"/>
</dbReference>
<dbReference type="SUPFAM" id="SSF50800">
    <property type="entry name" value="PK beta-barrel domain-like"/>
    <property type="match status" value="1"/>
</dbReference>
<evidence type="ECO:0000259" key="1">
    <source>
        <dbReference type="PROSITE" id="PS51340"/>
    </source>
</evidence>
<dbReference type="InterPro" id="IPR005302">
    <property type="entry name" value="MoCF_Sase_C"/>
</dbReference>
<dbReference type="GO" id="GO:0030151">
    <property type="term" value="F:molybdenum ion binding"/>
    <property type="evidence" value="ECO:0007669"/>
    <property type="project" value="InterPro"/>
</dbReference>
<reference evidence="2" key="1">
    <citation type="submission" date="2007-02" db="EMBL/GenBank/DDBJ databases">
        <title>Complete sequence of Mycobacterium sp. JLS.</title>
        <authorList>
            <consortium name="US DOE Joint Genome Institute"/>
            <person name="Copeland A."/>
            <person name="Lucas S."/>
            <person name="Lapidus A."/>
            <person name="Barry K."/>
            <person name="Detter J.C."/>
            <person name="Glavina del Rio T."/>
            <person name="Hammon N."/>
            <person name="Israni S."/>
            <person name="Dalin E."/>
            <person name="Tice H."/>
            <person name="Pitluck S."/>
            <person name="Chain P."/>
            <person name="Malfatti S."/>
            <person name="Shin M."/>
            <person name="Vergez L."/>
            <person name="Schmutz J."/>
            <person name="Larimer F."/>
            <person name="Land M."/>
            <person name="Hauser L."/>
            <person name="Kyrpides N."/>
            <person name="Mikhailova N."/>
            <person name="Miller C.D."/>
            <person name="Anderson A.J."/>
            <person name="Sims R.C."/>
            <person name="Richardson P."/>
        </authorList>
    </citation>
    <scope>NUCLEOTIDE SEQUENCE [LARGE SCALE GENOMIC DNA]</scope>
    <source>
        <strain evidence="2">JLS</strain>
    </source>
</reference>
<proteinExistence type="predicted"/>
<dbReference type="InterPro" id="IPR005303">
    <property type="entry name" value="MOCOS_middle"/>
</dbReference>
<protein>
    <submittedName>
        <fullName evidence="2">MOSC domain containing protein</fullName>
    </submittedName>
</protein>
<accession>A0A5Q5CNH9</accession>
<organism evidence="2">
    <name type="scientific">Mycobacterium sp. (strain JLS)</name>
    <dbReference type="NCBI Taxonomy" id="164757"/>
    <lineage>
        <taxon>Bacteria</taxon>
        <taxon>Bacillati</taxon>
        <taxon>Actinomycetota</taxon>
        <taxon>Actinomycetes</taxon>
        <taxon>Mycobacteriales</taxon>
        <taxon>Mycobacteriaceae</taxon>
        <taxon>Mycobacterium</taxon>
    </lineage>
</organism>
<sequence length="347" mass="37096">MIGGSEQISGADPAAPPYRCGMRVGQVVAMWRYPVKSLGGEALEQAEFGPRGVHGDRLWAVRDVERDITATARRVPALLKATARYCAPPPPHAGPGRVPEVEITFPDGAVLRSDDAGVHAKLSELAGREMRLTALPPASDTSLHRLGLTDPDNSPIASMRSDFGIAEGERLPDLSMMRISDLTLLARYSTPPGMFVDLAPVHVMTTASLATIGAAIGEADVDVRRFRPNVLIAADDPDDGLPESHWTGGHLTLGGVKLEVTMPTIRCVVPSRAQPGLEVDRRITRAVAEKADRCLGSYCWVDSGGVVGVGDEVALEPHRHSRFGDATRRGKRAVFGLATAAVDRLTR</sequence>
<dbReference type="AlphaFoldDB" id="A0A5Q5CNH9"/>